<dbReference type="InterPro" id="IPR022310">
    <property type="entry name" value="NAD/GMP_synthase"/>
</dbReference>
<dbReference type="GO" id="GO:0009435">
    <property type="term" value="P:NAD+ biosynthetic process"/>
    <property type="evidence" value="ECO:0007669"/>
    <property type="project" value="UniProtKB-UniRule"/>
</dbReference>
<name>A0A1H0P2R3_HALAD</name>
<dbReference type="Proteomes" id="UP000198860">
    <property type="component" value="Unassembled WGS sequence"/>
</dbReference>
<dbReference type="UniPathway" id="UPA00253">
    <property type="reaction ID" value="UER00333"/>
</dbReference>
<dbReference type="InterPro" id="IPR014729">
    <property type="entry name" value="Rossmann-like_a/b/a_fold"/>
</dbReference>
<comment type="similarity">
    <text evidence="1 8 9">Belongs to the NAD synthetase family.</text>
</comment>
<evidence type="ECO:0000313" key="12">
    <source>
        <dbReference type="EMBL" id="SDO99241.1"/>
    </source>
</evidence>
<feature type="binding site" description="in other chain" evidence="8">
    <location>
        <position position="164"/>
    </location>
    <ligand>
        <name>deamido-NAD(+)</name>
        <dbReference type="ChEBI" id="CHEBI:58437"/>
        <note>ligand shared between two neighboring subunits</note>
    </ligand>
</feature>
<organism evidence="12 13">
    <name type="scientific">Halobacillus aidingensis</name>
    <dbReference type="NCBI Taxonomy" id="240303"/>
    <lineage>
        <taxon>Bacteria</taxon>
        <taxon>Bacillati</taxon>
        <taxon>Bacillota</taxon>
        <taxon>Bacilli</taxon>
        <taxon>Bacillales</taxon>
        <taxon>Bacillaceae</taxon>
        <taxon>Halobacillus</taxon>
    </lineage>
</organism>
<feature type="binding site" evidence="8">
    <location>
        <position position="202"/>
    </location>
    <ligand>
        <name>ATP</name>
        <dbReference type="ChEBI" id="CHEBI:30616"/>
    </ligand>
</feature>
<dbReference type="EMBL" id="FNIZ01000010">
    <property type="protein sequence ID" value="SDO99241.1"/>
    <property type="molecule type" value="Genomic_DNA"/>
</dbReference>
<proteinExistence type="inferred from homology"/>
<feature type="binding site" evidence="8">
    <location>
        <position position="180"/>
    </location>
    <ligand>
        <name>ATP</name>
        <dbReference type="ChEBI" id="CHEBI:30616"/>
    </ligand>
</feature>
<dbReference type="PANTHER" id="PTHR23090">
    <property type="entry name" value="NH 3 /GLUTAMINE-DEPENDENT NAD + SYNTHETASE"/>
    <property type="match status" value="1"/>
</dbReference>
<feature type="binding site" evidence="8">
    <location>
        <begin position="40"/>
        <end position="47"/>
    </location>
    <ligand>
        <name>ATP</name>
        <dbReference type="ChEBI" id="CHEBI:30616"/>
    </ligand>
</feature>
<evidence type="ECO:0000256" key="6">
    <source>
        <dbReference type="ARBA" id="ARBA00022842"/>
    </source>
</evidence>
<evidence type="ECO:0000256" key="2">
    <source>
        <dbReference type="ARBA" id="ARBA00022598"/>
    </source>
</evidence>
<evidence type="ECO:0000256" key="1">
    <source>
        <dbReference type="ARBA" id="ARBA00005859"/>
    </source>
</evidence>
<feature type="binding site" evidence="8">
    <location>
        <position position="46"/>
    </location>
    <ligand>
        <name>Mg(2+)</name>
        <dbReference type="ChEBI" id="CHEBI:18420"/>
    </ligand>
</feature>
<dbReference type="Gene3D" id="3.40.50.620">
    <property type="entry name" value="HUPs"/>
    <property type="match status" value="1"/>
</dbReference>
<dbReference type="InterPro" id="IPR022926">
    <property type="entry name" value="NH(3)-dep_NAD(+)_synth"/>
</dbReference>
<keyword evidence="3 8" id="KW-0479">Metal-binding</keyword>
<dbReference type="EC" id="6.3.1.5" evidence="8 10"/>
<protein>
    <recommendedName>
        <fullName evidence="8 10">NH(3)-dependent NAD(+) synthetase</fullName>
        <ecNumber evidence="8 10">6.3.1.5</ecNumber>
    </recommendedName>
</protein>
<dbReference type="GO" id="GO:0008795">
    <property type="term" value="F:NAD+ synthase activity"/>
    <property type="evidence" value="ECO:0007669"/>
    <property type="project" value="UniProtKB-UniRule"/>
</dbReference>
<feature type="binding site" evidence="8">
    <location>
        <position position="151"/>
    </location>
    <ligand>
        <name>ATP</name>
        <dbReference type="ChEBI" id="CHEBI:30616"/>
    </ligand>
</feature>
<dbReference type="STRING" id="240303.SAMN05421677_11047"/>
<dbReference type="SUPFAM" id="SSF52402">
    <property type="entry name" value="Adenine nucleotide alpha hydrolases-like"/>
    <property type="match status" value="1"/>
</dbReference>
<feature type="domain" description="NAD/GMP synthase" evidence="11">
    <location>
        <begin position="18"/>
        <end position="253"/>
    </location>
</feature>
<dbReference type="GO" id="GO:0003952">
    <property type="term" value="F:NAD+ synthase (glutamine-hydrolyzing) activity"/>
    <property type="evidence" value="ECO:0007669"/>
    <property type="project" value="InterPro"/>
</dbReference>
<accession>A0A1H0P2R3</accession>
<feature type="binding site" evidence="8">
    <location>
        <position position="171"/>
    </location>
    <ligand>
        <name>deamido-NAD(+)</name>
        <dbReference type="ChEBI" id="CHEBI:58437"/>
        <note>ligand shared between two neighboring subunits</note>
    </ligand>
</feature>
<keyword evidence="5 8" id="KW-0067">ATP-binding</keyword>
<dbReference type="Pfam" id="PF02540">
    <property type="entry name" value="NAD_synthase"/>
    <property type="match status" value="1"/>
</dbReference>
<comment type="catalytic activity">
    <reaction evidence="8 10">
        <text>deamido-NAD(+) + NH4(+) + ATP = AMP + diphosphate + NAD(+) + H(+)</text>
        <dbReference type="Rhea" id="RHEA:21188"/>
        <dbReference type="ChEBI" id="CHEBI:15378"/>
        <dbReference type="ChEBI" id="CHEBI:28938"/>
        <dbReference type="ChEBI" id="CHEBI:30616"/>
        <dbReference type="ChEBI" id="CHEBI:33019"/>
        <dbReference type="ChEBI" id="CHEBI:57540"/>
        <dbReference type="ChEBI" id="CHEBI:58437"/>
        <dbReference type="ChEBI" id="CHEBI:456215"/>
        <dbReference type="EC" id="6.3.1.5"/>
    </reaction>
</comment>
<dbReference type="HAMAP" id="MF_00193">
    <property type="entry name" value="NadE_ammonia_dep"/>
    <property type="match status" value="1"/>
</dbReference>
<feature type="binding site" description="in other chain" evidence="8">
    <location>
        <begin position="248"/>
        <end position="249"/>
    </location>
    <ligand>
        <name>deamido-NAD(+)</name>
        <dbReference type="ChEBI" id="CHEBI:58437"/>
        <note>ligand shared between two neighboring subunits</note>
    </ligand>
</feature>
<reference evidence="13" key="1">
    <citation type="submission" date="2016-10" db="EMBL/GenBank/DDBJ databases">
        <authorList>
            <person name="Varghese N."/>
            <person name="Submissions S."/>
        </authorList>
    </citation>
    <scope>NUCLEOTIDE SEQUENCE [LARGE SCALE GENOMIC DNA]</scope>
    <source>
        <strain evidence="13">CGMCC 1.3703</strain>
    </source>
</reference>
<feature type="binding site" description="in other chain" evidence="8">
    <location>
        <position position="131"/>
    </location>
    <ligand>
        <name>deamido-NAD(+)</name>
        <dbReference type="ChEBI" id="CHEBI:58437"/>
        <note>ligand shared between two neighboring subunits</note>
    </ligand>
</feature>
<dbReference type="GO" id="GO:0005737">
    <property type="term" value="C:cytoplasm"/>
    <property type="evidence" value="ECO:0007669"/>
    <property type="project" value="InterPro"/>
</dbReference>
<feature type="binding site" evidence="8">
    <location>
        <position position="156"/>
    </location>
    <ligand>
        <name>Mg(2+)</name>
        <dbReference type="ChEBI" id="CHEBI:18420"/>
    </ligand>
</feature>
<evidence type="ECO:0000256" key="3">
    <source>
        <dbReference type="ARBA" id="ARBA00022723"/>
    </source>
</evidence>
<evidence type="ECO:0000256" key="8">
    <source>
        <dbReference type="HAMAP-Rule" id="MF_00193"/>
    </source>
</evidence>
<sequence>MIRYHMCERMNNPVEQKVEKIVSWLQEKVKEAKVEGLVVGVSGGIDSAVVANLIKKAFPDRSLGVIMPCKSQSDDQIHAKSVVEACELPVMTVDLTETHNVMFSTIKQQLNAAGSLNEEQEKLADANLRARLRMSTLYTIATNHKYLVVGTDNAAEWYTGYFTKFGDGGVDLVPLANLTKGEVREMAEYLGVPDEVIHKQPSAGLWEGQTDENEMGTSYDMIDRHLKGEEIPEEDRNIIEAMHKRSAHKRQLPPAPPE</sequence>
<keyword evidence="7 8" id="KW-0520">NAD</keyword>
<dbReference type="InterPro" id="IPR003694">
    <property type="entry name" value="NAD_synthase"/>
</dbReference>
<dbReference type="NCBIfam" id="TIGR00552">
    <property type="entry name" value="nadE"/>
    <property type="match status" value="1"/>
</dbReference>
<dbReference type="GO" id="GO:0004359">
    <property type="term" value="F:glutaminase activity"/>
    <property type="evidence" value="ECO:0007669"/>
    <property type="project" value="InterPro"/>
</dbReference>
<evidence type="ECO:0000256" key="4">
    <source>
        <dbReference type="ARBA" id="ARBA00022741"/>
    </source>
</evidence>
<dbReference type="CDD" id="cd00553">
    <property type="entry name" value="NAD_synthase"/>
    <property type="match status" value="1"/>
</dbReference>
<comment type="subunit">
    <text evidence="8">Homodimer.</text>
</comment>
<evidence type="ECO:0000259" key="11">
    <source>
        <dbReference type="Pfam" id="PF02540"/>
    </source>
</evidence>
<dbReference type="GO" id="GO:0005524">
    <property type="term" value="F:ATP binding"/>
    <property type="evidence" value="ECO:0007669"/>
    <property type="project" value="UniProtKB-UniRule"/>
</dbReference>
<keyword evidence="2 8" id="KW-0436">Ligase</keyword>
<evidence type="ECO:0000256" key="9">
    <source>
        <dbReference type="RuleBase" id="RU003811"/>
    </source>
</evidence>
<evidence type="ECO:0000256" key="7">
    <source>
        <dbReference type="ARBA" id="ARBA00023027"/>
    </source>
</evidence>
<evidence type="ECO:0000256" key="5">
    <source>
        <dbReference type="ARBA" id="ARBA00022840"/>
    </source>
</evidence>
<gene>
    <name evidence="8" type="primary">nadE</name>
    <name evidence="12" type="ORF">SAMN05421677_11047</name>
</gene>
<comment type="function">
    <text evidence="8">Catalyzes the ATP-dependent amidation of deamido-NAD to form NAD. Uses ammonia as a nitrogen source.</text>
</comment>
<dbReference type="AlphaFoldDB" id="A0A1H0P2R3"/>
<keyword evidence="6 8" id="KW-0460">Magnesium</keyword>
<dbReference type="PANTHER" id="PTHR23090:SF9">
    <property type="entry name" value="GLUTAMINE-DEPENDENT NAD(+) SYNTHETASE"/>
    <property type="match status" value="1"/>
</dbReference>
<evidence type="ECO:0000256" key="10">
    <source>
        <dbReference type="RuleBase" id="RU003812"/>
    </source>
</evidence>
<keyword evidence="4 8" id="KW-0547">Nucleotide-binding</keyword>
<comment type="pathway">
    <text evidence="8">Cofactor biosynthesis; NAD(+) biosynthesis; NAD(+) from deamido-NAD(+) (ammonia route): step 1/1.</text>
</comment>
<dbReference type="GO" id="GO:0046872">
    <property type="term" value="F:metal ion binding"/>
    <property type="evidence" value="ECO:0007669"/>
    <property type="project" value="UniProtKB-KW"/>
</dbReference>
<keyword evidence="13" id="KW-1185">Reference proteome</keyword>
<evidence type="ECO:0000313" key="13">
    <source>
        <dbReference type="Proteomes" id="UP000198860"/>
    </source>
</evidence>